<gene>
    <name evidence="3" type="ORF">AP75_02490</name>
</gene>
<dbReference type="SUPFAM" id="SSF63829">
    <property type="entry name" value="Calcium-dependent phosphotriesterase"/>
    <property type="match status" value="1"/>
</dbReference>
<sequence>MKKILPFLLSIYVLCINAQVISSSKWSDLFSYNNVLAIREDNGKLIAATENGIFYYTPATGELSKLSKANGLHEVKISAFDYNPETKIGLVGYANGSMDVITPEGITYVVDIPISSGYTGNKKINHISISGDLAVISVDYGVSIFKLDKKEFADSSFFVVNGIYEAAKEAVIKGNLVYVVTAAGLKSHEMNVTFPIFSTWNSVPTGNLTQISGNSIIAYANANTVKFGDGSSFVNLPESFTDIRDVVVTAQNIIVADAKVVSVFNLSGAFVKSYDAGEYLNTAFYSDSKIYAATKLSGMKNESGDSLKPDGPYNNTSYKIDIKGSQIVIASGSKNENLDPITNRHLGYYHFDGAKWNYPQLFINFPGNLNVLDAVINPSMPNEVFFYNYAFDVAVKGIYKMDGNQFVKKYVTGNQFLNRVGGLAFDENNQLFASVAYNPDQKLGFYYYNRSGDNFQLVSVLDAKDAQKPNVKSGILYIPSNRTGGGLLVYDYKNTPSSTGDDRFIILRKNNNLPTEVVVSSNLDKNDDLWIGTANGLRVISHPSSIISEDNPQTNPIIIEENGLGEELFRDSSVLQIEVDAGNQKWISIDGGGVFYLNSTGEQTLKHFTKENSPLPSNSVTDIKVDNNSGKVYFVTLDGVMVYQGDVLDVSENFGDVLVYPNPVVYSKYKGDVNIRGLAEKTNIRITDAAGNLVHQAVSRGGYYEWNLNNQRGVRVASGIYFVLMTNSAGTDTATAKIAVVN</sequence>
<keyword evidence="4" id="KW-1185">Reference proteome</keyword>
<feature type="chain" id="PRO_5011281314" description="PorZ N-terminal beta-propeller domain-containing protein" evidence="1">
    <location>
        <begin position="19"/>
        <end position="742"/>
    </location>
</feature>
<evidence type="ECO:0000256" key="1">
    <source>
        <dbReference type="SAM" id="SignalP"/>
    </source>
</evidence>
<dbReference type="Pfam" id="PF21544">
    <property type="entry name" value="PorZ_N_b_propeller"/>
    <property type="match status" value="1"/>
</dbReference>
<protein>
    <recommendedName>
        <fullName evidence="2">PorZ N-terminal beta-propeller domain-containing protein</fullName>
    </recommendedName>
</protein>
<dbReference type="RefSeq" id="WP_031502465.1">
    <property type="nucleotide sequence ID" value="NZ_JASZ02000003.1"/>
</dbReference>
<dbReference type="Gene3D" id="2.130.10.10">
    <property type="entry name" value="YVTN repeat-like/Quinoprotein amine dehydrogenase"/>
    <property type="match status" value="1"/>
</dbReference>
<evidence type="ECO:0000313" key="3">
    <source>
        <dbReference type="EMBL" id="OWK99011.1"/>
    </source>
</evidence>
<evidence type="ECO:0000259" key="2">
    <source>
        <dbReference type="Pfam" id="PF21544"/>
    </source>
</evidence>
<dbReference type="Proteomes" id="UP000197587">
    <property type="component" value="Unassembled WGS sequence"/>
</dbReference>
<reference evidence="3 4" key="2">
    <citation type="submission" date="2017-05" db="EMBL/GenBank/DDBJ databases">
        <title>Genome of Chryseobacterium haifense.</title>
        <authorList>
            <person name="Newman J.D."/>
        </authorList>
    </citation>
    <scope>NUCLEOTIDE SEQUENCE [LARGE SCALE GENOMIC DNA]</scope>
    <source>
        <strain evidence="3 4">DSM 19056</strain>
    </source>
</reference>
<dbReference type="InterPro" id="IPR015943">
    <property type="entry name" value="WD40/YVTN_repeat-like_dom_sf"/>
</dbReference>
<dbReference type="Gene3D" id="2.60.40.4070">
    <property type="match status" value="1"/>
</dbReference>
<dbReference type="AlphaFoldDB" id="A0A246BBI9"/>
<dbReference type="InterPro" id="IPR048954">
    <property type="entry name" value="PorZ_N"/>
</dbReference>
<keyword evidence="1" id="KW-0732">Signal</keyword>
<dbReference type="SUPFAM" id="SSF101898">
    <property type="entry name" value="NHL repeat"/>
    <property type="match status" value="1"/>
</dbReference>
<feature type="domain" description="PorZ N-terminal beta-propeller" evidence="2">
    <location>
        <begin position="47"/>
        <end position="200"/>
    </location>
</feature>
<reference evidence="3 4" key="1">
    <citation type="submission" date="2014-01" db="EMBL/GenBank/DDBJ databases">
        <authorList>
            <consortium name="Genome Consortium for Active Teaching"/>
            <person name="Sontag T.C."/>
            <person name="Newman J.D."/>
        </authorList>
    </citation>
    <scope>NUCLEOTIDE SEQUENCE [LARGE SCALE GENOMIC DNA]</scope>
    <source>
        <strain evidence="3 4">DSM 19056</strain>
    </source>
</reference>
<name>A0A246BBI9_9FLAO</name>
<feature type="signal peptide" evidence="1">
    <location>
        <begin position="1"/>
        <end position="18"/>
    </location>
</feature>
<accession>A0A246BBI9</accession>
<organism evidence="3 4">
    <name type="scientific">Kaistella haifensis DSM 19056</name>
    <dbReference type="NCBI Taxonomy" id="1450526"/>
    <lineage>
        <taxon>Bacteria</taxon>
        <taxon>Pseudomonadati</taxon>
        <taxon>Bacteroidota</taxon>
        <taxon>Flavobacteriia</taxon>
        <taxon>Flavobacteriales</taxon>
        <taxon>Weeksellaceae</taxon>
        <taxon>Chryseobacterium group</taxon>
        <taxon>Kaistella</taxon>
    </lineage>
</organism>
<proteinExistence type="predicted"/>
<comment type="caution">
    <text evidence="3">The sequence shown here is derived from an EMBL/GenBank/DDBJ whole genome shotgun (WGS) entry which is preliminary data.</text>
</comment>
<dbReference type="EMBL" id="JASZ02000003">
    <property type="protein sequence ID" value="OWK99011.1"/>
    <property type="molecule type" value="Genomic_DNA"/>
</dbReference>
<evidence type="ECO:0000313" key="4">
    <source>
        <dbReference type="Proteomes" id="UP000197587"/>
    </source>
</evidence>